<dbReference type="RefSeq" id="WP_203626391.1">
    <property type="nucleotide sequence ID" value="NZ_BOLQ01000004.1"/>
</dbReference>
<comment type="caution">
    <text evidence="1">The sequence shown here is derived from an EMBL/GenBank/DDBJ whole genome shotgun (WGS) entry which is preliminary data.</text>
</comment>
<name>A0ABW4CIM0_9LACO</name>
<reference evidence="2" key="1">
    <citation type="journal article" date="2019" name="Int. J. Syst. Evol. Microbiol.">
        <title>The Global Catalogue of Microorganisms (GCM) 10K type strain sequencing project: providing services to taxonomists for standard genome sequencing and annotation.</title>
        <authorList>
            <consortium name="The Broad Institute Genomics Platform"/>
            <consortium name="The Broad Institute Genome Sequencing Center for Infectious Disease"/>
            <person name="Wu L."/>
            <person name="Ma J."/>
        </authorList>
    </citation>
    <scope>NUCLEOTIDE SEQUENCE [LARGE SCALE GENOMIC DNA]</scope>
    <source>
        <strain evidence="2">CCM 8980</strain>
    </source>
</reference>
<evidence type="ECO:0000313" key="2">
    <source>
        <dbReference type="Proteomes" id="UP001597196"/>
    </source>
</evidence>
<evidence type="ECO:0000313" key="1">
    <source>
        <dbReference type="EMBL" id="MFD1430187.1"/>
    </source>
</evidence>
<keyword evidence="2" id="KW-1185">Reference proteome</keyword>
<proteinExistence type="predicted"/>
<dbReference type="Proteomes" id="UP001597196">
    <property type="component" value="Unassembled WGS sequence"/>
</dbReference>
<gene>
    <name evidence="1" type="ORF">ACFQ4P_08005</name>
</gene>
<dbReference type="EMBL" id="JBHTOC010000010">
    <property type="protein sequence ID" value="MFD1430187.1"/>
    <property type="molecule type" value="Genomic_DNA"/>
</dbReference>
<organism evidence="1 2">
    <name type="scientific">Lacticaseibacillus mingshuiensis</name>
    <dbReference type="NCBI Taxonomy" id="2799574"/>
    <lineage>
        <taxon>Bacteria</taxon>
        <taxon>Bacillati</taxon>
        <taxon>Bacillota</taxon>
        <taxon>Bacilli</taxon>
        <taxon>Lactobacillales</taxon>
        <taxon>Lactobacillaceae</taxon>
        <taxon>Lacticaseibacillus</taxon>
    </lineage>
</organism>
<sequence length="50" mass="5410">MSGLDDAAGDALVQLILGLPNAVVEIEHHLSSDNRSRFDLIFDTKSDANK</sequence>
<protein>
    <submittedName>
        <fullName evidence="1">Uncharacterized protein</fullName>
    </submittedName>
</protein>
<accession>A0ABW4CIM0</accession>